<dbReference type="Proteomes" id="UP001225378">
    <property type="component" value="Chromosome"/>
</dbReference>
<dbReference type="SUPFAM" id="SSF140566">
    <property type="entry name" value="FlgN-like"/>
    <property type="match status" value="1"/>
</dbReference>
<dbReference type="Gene3D" id="1.20.58.300">
    <property type="entry name" value="FlgN-like"/>
    <property type="match status" value="1"/>
</dbReference>
<dbReference type="AlphaFoldDB" id="A0AAU7NUM9"/>
<dbReference type="Pfam" id="PF05130">
    <property type="entry name" value="FlgN"/>
    <property type="match status" value="1"/>
</dbReference>
<protein>
    <submittedName>
        <fullName evidence="4">Flagellar protein FlgN</fullName>
    </submittedName>
</protein>
<dbReference type="InterPro" id="IPR036679">
    <property type="entry name" value="FlgN-like_sf"/>
</dbReference>
<comment type="function">
    <text evidence="1">Required for the efficient initiation of filament assembly.</text>
</comment>
<keyword evidence="4" id="KW-0966">Cell projection</keyword>
<reference evidence="4 5" key="1">
    <citation type="journal article" date="2024" name="Microbiology">
        <title>Methylomarinum rosea sp. nov., a novel halophilic methanotrophic bacterium from the hypersaline Lake Elton.</title>
        <authorList>
            <person name="Suleimanov R.Z."/>
            <person name="Oshkin I.Y."/>
            <person name="Danilova O.V."/>
            <person name="Suzina N.E."/>
            <person name="Dedysh S.N."/>
        </authorList>
    </citation>
    <scope>NUCLEOTIDE SEQUENCE [LARGE SCALE GENOMIC DNA]</scope>
    <source>
        <strain evidence="4 5">Ch1-1</strain>
    </source>
</reference>
<name>A0AAU7NUM9_9GAMM</name>
<sequence>MIEKTYPITEKLLDKGLTLSHKLFELLSQESQNLQSRSALQSLPILANSKKETVAQLEQFSNQLSQVMATEQLTLSPADIQKYFQIAHSAGLPVADGVKHWRQITEMGKKCQRLNEQNGASIDLLMRHNHRSLQILTGKSQLPATYGPDGSTRTERFSQSLVSV</sequence>
<evidence type="ECO:0000256" key="2">
    <source>
        <dbReference type="ARBA" id="ARBA00007703"/>
    </source>
</evidence>
<dbReference type="KEGG" id="mech:Q9L42_000575"/>
<dbReference type="RefSeq" id="WP_305906577.1">
    <property type="nucleotide sequence ID" value="NZ_CP157743.1"/>
</dbReference>
<keyword evidence="4" id="KW-0282">Flagellum</keyword>
<evidence type="ECO:0000256" key="1">
    <source>
        <dbReference type="ARBA" id="ARBA00002397"/>
    </source>
</evidence>
<gene>
    <name evidence="4" type="ORF">Q9L42_000575</name>
</gene>
<keyword evidence="4" id="KW-0969">Cilium</keyword>
<keyword evidence="5" id="KW-1185">Reference proteome</keyword>
<evidence type="ECO:0000256" key="3">
    <source>
        <dbReference type="ARBA" id="ARBA00022795"/>
    </source>
</evidence>
<keyword evidence="3" id="KW-1005">Bacterial flagellum biogenesis</keyword>
<organism evidence="4 5">
    <name type="scientific">Methylomarinum roseum</name>
    <dbReference type="NCBI Taxonomy" id="3067653"/>
    <lineage>
        <taxon>Bacteria</taxon>
        <taxon>Pseudomonadati</taxon>
        <taxon>Pseudomonadota</taxon>
        <taxon>Gammaproteobacteria</taxon>
        <taxon>Methylococcales</taxon>
        <taxon>Methylococcaceae</taxon>
        <taxon>Methylomarinum</taxon>
    </lineage>
</organism>
<dbReference type="InterPro" id="IPR007809">
    <property type="entry name" value="FlgN-like"/>
</dbReference>
<comment type="similarity">
    <text evidence="2">Belongs to the FlgN family.</text>
</comment>
<evidence type="ECO:0000313" key="5">
    <source>
        <dbReference type="Proteomes" id="UP001225378"/>
    </source>
</evidence>
<evidence type="ECO:0000313" key="4">
    <source>
        <dbReference type="EMBL" id="XBS20657.1"/>
    </source>
</evidence>
<dbReference type="EMBL" id="CP157743">
    <property type="protein sequence ID" value="XBS20657.1"/>
    <property type="molecule type" value="Genomic_DNA"/>
</dbReference>
<accession>A0AAU7NUM9</accession>
<proteinExistence type="inferred from homology"/>
<dbReference type="GO" id="GO:0044780">
    <property type="term" value="P:bacterial-type flagellum assembly"/>
    <property type="evidence" value="ECO:0007669"/>
    <property type="project" value="InterPro"/>
</dbReference>